<dbReference type="RefSeq" id="WP_274943084.1">
    <property type="nucleotide sequence ID" value="NZ_JANWOI010000002.1"/>
</dbReference>
<evidence type="ECO:0000313" key="2">
    <source>
        <dbReference type="Proteomes" id="UP001141619"/>
    </source>
</evidence>
<proteinExistence type="predicted"/>
<keyword evidence="2" id="KW-1185">Reference proteome</keyword>
<organism evidence="1 2">
    <name type="scientific">Govanella unica</name>
    <dbReference type="NCBI Taxonomy" id="2975056"/>
    <lineage>
        <taxon>Bacteria</taxon>
        <taxon>Pseudomonadati</taxon>
        <taxon>Pseudomonadota</taxon>
        <taxon>Alphaproteobacteria</taxon>
        <taxon>Emcibacterales</taxon>
        <taxon>Govanellaceae</taxon>
        <taxon>Govanella</taxon>
    </lineage>
</organism>
<gene>
    <name evidence="1" type="ORF">NYP16_05350</name>
</gene>
<dbReference type="EMBL" id="JANWOI010000002">
    <property type="protein sequence ID" value="MDA5193382.1"/>
    <property type="molecule type" value="Genomic_DNA"/>
</dbReference>
<dbReference type="Proteomes" id="UP001141619">
    <property type="component" value="Unassembled WGS sequence"/>
</dbReference>
<sequence length="44" mass="5264">MDHATLQTAERFDEQTLHKVELRKLDDRYVIIIDDDLVFVANEF</sequence>
<protein>
    <submittedName>
        <fullName evidence="1">Uncharacterized protein</fullName>
    </submittedName>
</protein>
<dbReference type="AlphaFoldDB" id="A0A9X3Z6R8"/>
<evidence type="ECO:0000313" key="1">
    <source>
        <dbReference type="EMBL" id="MDA5193382.1"/>
    </source>
</evidence>
<reference evidence="1" key="2">
    <citation type="journal article" date="2023" name="Syst. Appl. Microbiol.">
        <title>Govania unica gen. nov., sp. nov., a rare biosphere bacterium that represents a novel family in the class Alphaproteobacteria.</title>
        <authorList>
            <person name="Vandamme P."/>
            <person name="Peeters C."/>
            <person name="Hettiarachchi A."/>
            <person name="Cnockaert M."/>
            <person name="Carlier A."/>
        </authorList>
    </citation>
    <scope>NUCLEOTIDE SEQUENCE</scope>
    <source>
        <strain evidence="1">LMG 31809</strain>
    </source>
</reference>
<reference evidence="1" key="1">
    <citation type="submission" date="2022-08" db="EMBL/GenBank/DDBJ databases">
        <authorList>
            <person name="Vandamme P."/>
            <person name="Hettiarachchi A."/>
            <person name="Peeters C."/>
            <person name="Cnockaert M."/>
            <person name="Carlier A."/>
        </authorList>
    </citation>
    <scope>NUCLEOTIDE SEQUENCE</scope>
    <source>
        <strain evidence="1">LMG 31809</strain>
    </source>
</reference>
<name>A0A9X3Z6R8_9PROT</name>
<accession>A0A9X3Z6R8</accession>
<comment type="caution">
    <text evidence="1">The sequence shown here is derived from an EMBL/GenBank/DDBJ whole genome shotgun (WGS) entry which is preliminary data.</text>
</comment>